<dbReference type="GO" id="GO:0005524">
    <property type="term" value="F:ATP binding"/>
    <property type="evidence" value="ECO:0007669"/>
    <property type="project" value="UniProtKB-KW"/>
</dbReference>
<dbReference type="InterPro" id="IPR004396">
    <property type="entry name" value="ATPase_YchF/OLA1"/>
</dbReference>
<dbReference type="FunFam" id="3.10.20.30:FF:000001">
    <property type="entry name" value="Ribosome-binding ATPase YchF"/>
    <property type="match status" value="1"/>
</dbReference>
<dbReference type="GO" id="GO:0005525">
    <property type="term" value="F:GTP binding"/>
    <property type="evidence" value="ECO:0007669"/>
    <property type="project" value="InterPro"/>
</dbReference>
<keyword evidence="2" id="KW-0479">Metal-binding</keyword>
<dbReference type="EMBL" id="JALJRB010000001">
    <property type="protein sequence ID" value="MCJ8499068.1"/>
    <property type="molecule type" value="Genomic_DNA"/>
</dbReference>
<name>A0AA41QZ11_9BACT</name>
<proteinExistence type="predicted"/>
<comment type="cofactor">
    <cofactor evidence="1">
        <name>Mg(2+)</name>
        <dbReference type="ChEBI" id="CHEBI:18420"/>
    </cofactor>
</comment>
<evidence type="ECO:0000313" key="6">
    <source>
        <dbReference type="EMBL" id="MCJ8499068.1"/>
    </source>
</evidence>
<dbReference type="RefSeq" id="WP_246902135.1">
    <property type="nucleotide sequence ID" value="NZ_JALJRB010000001.1"/>
</dbReference>
<dbReference type="PRINTS" id="PR00326">
    <property type="entry name" value="GTP1OBG"/>
</dbReference>
<keyword evidence="4" id="KW-0067">ATP-binding</keyword>
<protein>
    <submittedName>
        <fullName evidence="6">YchF family ATPase</fullName>
    </submittedName>
</protein>
<reference evidence="6" key="1">
    <citation type="submission" date="2022-04" db="EMBL/GenBank/DDBJ databases">
        <title>Desulfatitalea alkaliphila sp. nov., a novel anaerobic sulfate-reducing bacterium isolated from terrestrial mud volcano, Taman Peninsula, Russia.</title>
        <authorList>
            <person name="Khomyakova M.A."/>
            <person name="Merkel A.Y."/>
            <person name="Slobodkin A.I."/>
        </authorList>
    </citation>
    <scope>NUCLEOTIDE SEQUENCE</scope>
    <source>
        <strain evidence="6">M08but</strain>
    </source>
</reference>
<evidence type="ECO:0000259" key="5">
    <source>
        <dbReference type="PROSITE" id="PS51880"/>
    </source>
</evidence>
<sequence length="345" mass="38503">MKLGLIGLPGAGKTTIFEALTRSQLDPAQRRESRLGTVHVPDERVDRLSALYQPRKTTYAQVAYLLPAVAEAARDKGRAEQSVWLQVRECDALLHVVRNVQALDGRAPSLTADFQAIDQELMLADLVVAEKRLERLAMEQKRGKKPDAEELALLEQCVAHLNNETPLRRFPELAHARLLRGFAFLSAKPCLVIYNNPDEDEALPADDPAADGEQRLTIRGKLEQELSRMQPDEAEAFLKAFDIQDSAMDRVIHASYALLGRISFFTVGEDEVRAWTIQSGTAAVDAAEVIHSDIKKGFIRAEVLAYDDLMAAGNYAEARKQAKVRLEGKTYEVRDGDIVHFRFNV</sequence>
<feature type="domain" description="TGS" evidence="5">
    <location>
        <begin position="260"/>
        <end position="343"/>
    </location>
</feature>
<dbReference type="InterPro" id="IPR023192">
    <property type="entry name" value="TGS-like_dom_sf"/>
</dbReference>
<accession>A0AA41QZ11</accession>
<dbReference type="Gene3D" id="3.40.50.300">
    <property type="entry name" value="P-loop containing nucleotide triphosphate hydrolases"/>
    <property type="match status" value="1"/>
</dbReference>
<dbReference type="InterPro" id="IPR013029">
    <property type="entry name" value="YchF_C"/>
</dbReference>
<dbReference type="Pfam" id="PF06071">
    <property type="entry name" value="YchF-GTPase_C"/>
    <property type="match status" value="1"/>
</dbReference>
<dbReference type="SUPFAM" id="SSF81271">
    <property type="entry name" value="TGS-like"/>
    <property type="match status" value="1"/>
</dbReference>
<keyword evidence="7" id="KW-1185">Reference proteome</keyword>
<dbReference type="InterPro" id="IPR027417">
    <property type="entry name" value="P-loop_NTPase"/>
</dbReference>
<dbReference type="SUPFAM" id="SSF52540">
    <property type="entry name" value="P-loop containing nucleoside triphosphate hydrolases"/>
    <property type="match status" value="1"/>
</dbReference>
<keyword evidence="3" id="KW-0547">Nucleotide-binding</keyword>
<dbReference type="PANTHER" id="PTHR23305:SF18">
    <property type="entry name" value="OBG-TYPE G DOMAIN-CONTAINING PROTEIN"/>
    <property type="match status" value="1"/>
</dbReference>
<evidence type="ECO:0000256" key="1">
    <source>
        <dbReference type="ARBA" id="ARBA00001946"/>
    </source>
</evidence>
<dbReference type="Gene3D" id="3.10.20.30">
    <property type="match status" value="1"/>
</dbReference>
<evidence type="ECO:0000313" key="7">
    <source>
        <dbReference type="Proteomes" id="UP001165427"/>
    </source>
</evidence>
<dbReference type="InterPro" id="IPR012675">
    <property type="entry name" value="Beta-grasp_dom_sf"/>
</dbReference>
<dbReference type="PROSITE" id="PS51880">
    <property type="entry name" value="TGS"/>
    <property type="match status" value="1"/>
</dbReference>
<dbReference type="GO" id="GO:0046872">
    <property type="term" value="F:metal ion binding"/>
    <property type="evidence" value="ECO:0007669"/>
    <property type="project" value="UniProtKB-KW"/>
</dbReference>
<dbReference type="PANTHER" id="PTHR23305">
    <property type="entry name" value="OBG GTPASE FAMILY"/>
    <property type="match status" value="1"/>
</dbReference>
<dbReference type="GO" id="GO:0016887">
    <property type="term" value="F:ATP hydrolysis activity"/>
    <property type="evidence" value="ECO:0007669"/>
    <property type="project" value="InterPro"/>
</dbReference>
<evidence type="ECO:0000256" key="4">
    <source>
        <dbReference type="ARBA" id="ARBA00022840"/>
    </source>
</evidence>
<dbReference type="CDD" id="cd04867">
    <property type="entry name" value="TGS_YchF_OLA1"/>
    <property type="match status" value="1"/>
</dbReference>
<organism evidence="6 7">
    <name type="scientific">Desulfatitalea alkaliphila</name>
    <dbReference type="NCBI Taxonomy" id="2929485"/>
    <lineage>
        <taxon>Bacteria</taxon>
        <taxon>Pseudomonadati</taxon>
        <taxon>Thermodesulfobacteriota</taxon>
        <taxon>Desulfobacteria</taxon>
        <taxon>Desulfobacterales</taxon>
        <taxon>Desulfosarcinaceae</taxon>
        <taxon>Desulfatitalea</taxon>
    </lineage>
</organism>
<dbReference type="InterPro" id="IPR006073">
    <property type="entry name" value="GTP-bd"/>
</dbReference>
<dbReference type="PIRSF" id="PIRSF006641">
    <property type="entry name" value="CHP00092"/>
    <property type="match status" value="1"/>
</dbReference>
<dbReference type="Proteomes" id="UP001165427">
    <property type="component" value="Unassembled WGS sequence"/>
</dbReference>
<dbReference type="AlphaFoldDB" id="A0AA41QZ11"/>
<dbReference type="InterPro" id="IPR004095">
    <property type="entry name" value="TGS"/>
</dbReference>
<dbReference type="Gene3D" id="1.10.150.300">
    <property type="entry name" value="TGS-like domain"/>
    <property type="match status" value="1"/>
</dbReference>
<dbReference type="InterPro" id="IPR012676">
    <property type="entry name" value="TGS-like"/>
</dbReference>
<evidence type="ECO:0000256" key="2">
    <source>
        <dbReference type="ARBA" id="ARBA00022723"/>
    </source>
</evidence>
<dbReference type="GO" id="GO:0005737">
    <property type="term" value="C:cytoplasm"/>
    <property type="evidence" value="ECO:0007669"/>
    <property type="project" value="TreeGrafter"/>
</dbReference>
<gene>
    <name evidence="6" type="ORF">MRX98_00665</name>
</gene>
<evidence type="ECO:0000256" key="3">
    <source>
        <dbReference type="ARBA" id="ARBA00022741"/>
    </source>
</evidence>
<comment type="caution">
    <text evidence="6">The sequence shown here is derived from an EMBL/GenBank/DDBJ whole genome shotgun (WGS) entry which is preliminary data.</text>
</comment>